<dbReference type="PANTHER" id="PTHR36925">
    <property type="entry name" value="COBALT-PRECORRIN-6A REDUCTASE"/>
    <property type="match status" value="1"/>
</dbReference>
<evidence type="ECO:0000313" key="5">
    <source>
        <dbReference type="Proteomes" id="UP000295504"/>
    </source>
</evidence>
<dbReference type="PROSITE" id="PS51014">
    <property type="entry name" value="COBK_CBIJ"/>
    <property type="match status" value="1"/>
</dbReference>
<dbReference type="PANTHER" id="PTHR36925:SF1">
    <property type="entry name" value="COBALT-PRECORRIN-6A REDUCTASE"/>
    <property type="match status" value="1"/>
</dbReference>
<sequence length="254" mass="29007">MMLILGGTSDALNLADELYRICPRLVYSTATEYGDFTASKRLQCKRVYGRKNKEELAELLIKKNVKMLIDATHPFAVNVSENAINVCESLGIEYIRYERPSKIFTADSILFFQNYEEAGRYVEDLEGKIFITTGTNDIEKILCQISEKNRVVARVLSVSQSILKLESLGLKAENIIAMKGPFSEEMNYIMFKESDAKILICKDSGISSGYEEKIQAAKRLNMKILVLKRPDIIYPNKFDSIEEIQKYVINRIKE</sequence>
<keyword evidence="2" id="KW-0169">Cobalamin biosynthesis</keyword>
<dbReference type="GO" id="GO:0009236">
    <property type="term" value="P:cobalamin biosynthetic process"/>
    <property type="evidence" value="ECO:0007669"/>
    <property type="project" value="UniProtKB-UniPathway"/>
</dbReference>
<dbReference type="EMBL" id="SLYC01000005">
    <property type="protein sequence ID" value="TCQ05234.1"/>
    <property type="molecule type" value="Genomic_DNA"/>
</dbReference>
<gene>
    <name evidence="4" type="ORF">EDD79_100549</name>
</gene>
<name>A0A4V2T4H5_9FIRM</name>
<dbReference type="NCBIfam" id="TIGR00715">
    <property type="entry name" value="precor6x_red"/>
    <property type="match status" value="1"/>
</dbReference>
<comment type="pathway">
    <text evidence="1">Cofactor biosynthesis; adenosylcobalamin biosynthesis.</text>
</comment>
<evidence type="ECO:0000256" key="3">
    <source>
        <dbReference type="ARBA" id="ARBA00023002"/>
    </source>
</evidence>
<dbReference type="OrthoDB" id="9780707at2"/>
<keyword evidence="3" id="KW-0560">Oxidoreductase</keyword>
<dbReference type="Proteomes" id="UP000295504">
    <property type="component" value="Unassembled WGS sequence"/>
</dbReference>
<proteinExistence type="predicted"/>
<organism evidence="4 5">
    <name type="scientific">Serpentinicella alkaliphila</name>
    <dbReference type="NCBI Taxonomy" id="1734049"/>
    <lineage>
        <taxon>Bacteria</taxon>
        <taxon>Bacillati</taxon>
        <taxon>Bacillota</taxon>
        <taxon>Clostridia</taxon>
        <taxon>Peptostreptococcales</taxon>
        <taxon>Natronincolaceae</taxon>
        <taxon>Serpentinicella</taxon>
    </lineage>
</organism>
<keyword evidence="5" id="KW-1185">Reference proteome</keyword>
<accession>A0A4V2T4H5</accession>
<evidence type="ECO:0000256" key="1">
    <source>
        <dbReference type="ARBA" id="ARBA00004953"/>
    </source>
</evidence>
<evidence type="ECO:0000313" key="4">
    <source>
        <dbReference type="EMBL" id="TCQ05234.1"/>
    </source>
</evidence>
<dbReference type="AlphaFoldDB" id="A0A4V2T4H5"/>
<dbReference type="InterPro" id="IPR003723">
    <property type="entry name" value="Precorrin-6x_reduct"/>
</dbReference>
<dbReference type="RefSeq" id="WP_132847702.1">
    <property type="nucleotide sequence ID" value="NZ_CP058648.1"/>
</dbReference>
<protein>
    <submittedName>
        <fullName evidence="4">Cobalt-precorrin 6A reductase</fullName>
    </submittedName>
</protein>
<dbReference type="Pfam" id="PF02571">
    <property type="entry name" value="CbiJ"/>
    <property type="match status" value="1"/>
</dbReference>
<dbReference type="UniPathway" id="UPA00148"/>
<dbReference type="GO" id="GO:0016994">
    <property type="term" value="F:precorrin-6A reductase activity"/>
    <property type="evidence" value="ECO:0007669"/>
    <property type="project" value="InterPro"/>
</dbReference>
<reference evidence="4 5" key="1">
    <citation type="submission" date="2019-03" db="EMBL/GenBank/DDBJ databases">
        <title>Genomic Encyclopedia of Type Strains, Phase IV (KMG-IV): sequencing the most valuable type-strain genomes for metagenomic binning, comparative biology and taxonomic classification.</title>
        <authorList>
            <person name="Goeker M."/>
        </authorList>
    </citation>
    <scope>NUCLEOTIDE SEQUENCE [LARGE SCALE GENOMIC DNA]</scope>
    <source>
        <strain evidence="4 5">DSM 100013</strain>
    </source>
</reference>
<comment type="caution">
    <text evidence="4">The sequence shown here is derived from an EMBL/GenBank/DDBJ whole genome shotgun (WGS) entry which is preliminary data.</text>
</comment>
<evidence type="ECO:0000256" key="2">
    <source>
        <dbReference type="ARBA" id="ARBA00022573"/>
    </source>
</evidence>